<accession>A0ABY8CY94</accession>
<gene>
    <name evidence="2" type="ORF">PYH38_005177</name>
</gene>
<reference evidence="2 3" key="1">
    <citation type="submission" date="2023-03" db="EMBL/GenBank/DDBJ databases">
        <authorList>
            <person name="Kaur S."/>
            <person name="Espinosa-Saiz D."/>
            <person name="Velazquez E."/>
            <person name="Menendez E."/>
            <person name="diCenzo G.C."/>
        </authorList>
    </citation>
    <scope>NUCLEOTIDE SEQUENCE [LARGE SCALE GENOMIC DNA]</scope>
    <source>
        <strain evidence="2 3">LMG 27395</strain>
    </source>
</reference>
<protein>
    <submittedName>
        <fullName evidence="2">Uncharacterized protein</fullName>
    </submittedName>
</protein>
<dbReference type="Proteomes" id="UP001235547">
    <property type="component" value="Chromosome 1"/>
</dbReference>
<feature type="compositionally biased region" description="Basic and acidic residues" evidence="1">
    <location>
        <begin position="198"/>
        <end position="227"/>
    </location>
</feature>
<evidence type="ECO:0000313" key="2">
    <source>
        <dbReference type="EMBL" id="WEX82842.1"/>
    </source>
</evidence>
<dbReference type="RefSeq" id="WP_280733593.1">
    <property type="nucleotide sequence ID" value="NZ_CP120368.1"/>
</dbReference>
<sequence length="227" mass="23937">MRDAEEKAVPAHAAEIARLTERLAPVGAERVAECLEALKRGGMAAPAGIAPADFLREYMLALSNVPPCGLTAAIVKLKRGEYAGVRPGVKPGLMPVPAELAALARLEARSASEDLVRERAKASTLLAMTRAPVSPEAKARVLALLARFRRQTDAARADVAAAKPSPKHAVPLTESVVSDGPAAERIAVRGRTAAPGEDGDKAGRRQGEQANDADREPRRNAHDDDRG</sequence>
<proteinExistence type="predicted"/>
<evidence type="ECO:0000313" key="3">
    <source>
        <dbReference type="Proteomes" id="UP001235547"/>
    </source>
</evidence>
<keyword evidence="3" id="KW-1185">Reference proteome</keyword>
<organism evidence="2 3">
    <name type="scientific">Sinorhizobium numidicum</name>
    <dbReference type="NCBI Taxonomy" id="680248"/>
    <lineage>
        <taxon>Bacteria</taxon>
        <taxon>Pseudomonadati</taxon>
        <taxon>Pseudomonadota</taxon>
        <taxon>Alphaproteobacteria</taxon>
        <taxon>Hyphomicrobiales</taxon>
        <taxon>Rhizobiaceae</taxon>
        <taxon>Sinorhizobium/Ensifer group</taxon>
        <taxon>Sinorhizobium</taxon>
    </lineage>
</organism>
<name>A0ABY8CY94_9HYPH</name>
<evidence type="ECO:0000256" key="1">
    <source>
        <dbReference type="SAM" id="MobiDB-lite"/>
    </source>
</evidence>
<dbReference type="EMBL" id="CP120371">
    <property type="protein sequence ID" value="WEX82842.1"/>
    <property type="molecule type" value="Genomic_DNA"/>
</dbReference>
<feature type="region of interest" description="Disordered" evidence="1">
    <location>
        <begin position="157"/>
        <end position="227"/>
    </location>
</feature>